<evidence type="ECO:0000313" key="3">
    <source>
        <dbReference type="Proteomes" id="UP000186758"/>
    </source>
</evidence>
<dbReference type="EMBL" id="MPJZ01000070">
    <property type="protein sequence ID" value="OLU44427.1"/>
    <property type="molecule type" value="Genomic_DNA"/>
</dbReference>
<dbReference type="Gene3D" id="3.90.550.10">
    <property type="entry name" value="Spore Coat Polysaccharide Biosynthesis Protein SpsA, Chain A"/>
    <property type="match status" value="1"/>
</dbReference>
<evidence type="ECO:0000259" key="1">
    <source>
        <dbReference type="Pfam" id="PF00535"/>
    </source>
</evidence>
<evidence type="ECO:0000313" key="2">
    <source>
        <dbReference type="EMBL" id="OLU44427.1"/>
    </source>
</evidence>
<reference evidence="2 3" key="1">
    <citation type="submission" date="2016-11" db="EMBL/GenBank/DDBJ databases">
        <title>Description of two novel members of the family Erysipelotrichaceae: Ileibacterium lipovorans gen. nov., sp. nov. and Dubosiella newyorkensis, gen. nov., sp. nov.</title>
        <authorList>
            <person name="Cox L.M."/>
            <person name="Sohn J."/>
            <person name="Tyrrell K.L."/>
            <person name="Citron D.M."/>
            <person name="Lawson P.A."/>
            <person name="Patel N.B."/>
            <person name="Iizumi T."/>
            <person name="Perez-Perez G.I."/>
            <person name="Goldstein E.J."/>
            <person name="Blaser M.J."/>
        </authorList>
    </citation>
    <scope>NUCLEOTIDE SEQUENCE [LARGE SCALE GENOMIC DNA]</scope>
    <source>
        <strain evidence="2 3">NYU-BL-K8</strain>
    </source>
</reference>
<dbReference type="CDD" id="cd04196">
    <property type="entry name" value="GT_2_like_d"/>
    <property type="match status" value="1"/>
</dbReference>
<dbReference type="Pfam" id="PF00535">
    <property type="entry name" value="Glycos_transf_2"/>
    <property type="match status" value="1"/>
</dbReference>
<dbReference type="AlphaFoldDB" id="A0A1Q9YJ62"/>
<dbReference type="InterPro" id="IPR001173">
    <property type="entry name" value="Glyco_trans_2-like"/>
</dbReference>
<dbReference type="SUPFAM" id="SSF53448">
    <property type="entry name" value="Nucleotide-diphospho-sugar transferases"/>
    <property type="match status" value="1"/>
</dbReference>
<proteinExistence type="predicted"/>
<dbReference type="InterPro" id="IPR029044">
    <property type="entry name" value="Nucleotide-diphossugar_trans"/>
</dbReference>
<dbReference type="Proteomes" id="UP000186758">
    <property type="component" value="Unassembled WGS sequence"/>
</dbReference>
<feature type="domain" description="Glycosyltransferase 2-like" evidence="1">
    <location>
        <begin position="3"/>
        <end position="135"/>
    </location>
</feature>
<dbReference type="PANTHER" id="PTHR43685:SF2">
    <property type="entry name" value="GLYCOSYLTRANSFERASE 2-LIKE DOMAIN-CONTAINING PROTEIN"/>
    <property type="match status" value="1"/>
</dbReference>
<protein>
    <recommendedName>
        <fullName evidence="1">Glycosyltransferase 2-like domain-containing protein</fullName>
    </recommendedName>
</protein>
<organism evidence="2 3">
    <name type="scientific">Faecalibaculum rodentium</name>
    <dbReference type="NCBI Taxonomy" id="1702221"/>
    <lineage>
        <taxon>Bacteria</taxon>
        <taxon>Bacillati</taxon>
        <taxon>Bacillota</taxon>
        <taxon>Erysipelotrichia</taxon>
        <taxon>Erysipelotrichales</taxon>
        <taxon>Erysipelotrichaceae</taxon>
        <taxon>Faecalibaculum</taxon>
    </lineage>
</organism>
<name>A0A1Q9YJ62_9FIRM</name>
<comment type="caution">
    <text evidence="2">The sequence shown here is derived from an EMBL/GenBank/DDBJ whole genome shotgun (WGS) entry which is preliminary data.</text>
</comment>
<accession>A0A1Q9YJ62</accession>
<dbReference type="PANTHER" id="PTHR43685">
    <property type="entry name" value="GLYCOSYLTRANSFERASE"/>
    <property type="match status" value="1"/>
</dbReference>
<gene>
    <name evidence="2" type="ORF">BO223_08435</name>
</gene>
<dbReference type="InterPro" id="IPR050834">
    <property type="entry name" value="Glycosyltransf_2"/>
</dbReference>
<sequence length="313" mass="36512">MISVAMAVYNGEKYLETQMDSILQQTMPADEIIIVDDCSTDESVEIIQRYQKQHPQIKLFQNEGNLGYKRNFRKAVGLCQGSLVFLCDQDDLWLPDKISVMADLMESNPDIHVLASSFEFMNANGEVYSVKPRKGMSNNNMYLRPVKKNDLVPVTFDEFCSHNYFQGCSMALSKKAANAYLTNWTDRIPHDWLIALLTSHDNGFYFLNKPLFCYRTHSQNTIGIPKGKKAEEWVRLKFAEDMRDAMATVRDIWPEEFEKSKVYQKRILFAEAHIQALHERSFWDLIWQNMNPVYHELKSGRARLMDLFFVLFK</sequence>